<comment type="caution">
    <text evidence="2">The sequence shown here is derived from an EMBL/GenBank/DDBJ whole genome shotgun (WGS) entry which is preliminary data.</text>
</comment>
<evidence type="ECO:0000313" key="2">
    <source>
        <dbReference type="EMBL" id="KIQ65557.1"/>
    </source>
</evidence>
<name>A0A0D0PZ15_KITGR</name>
<keyword evidence="3" id="KW-1185">Reference proteome</keyword>
<sequence>MTVTTEVAGLDTGDYFQPVRRDFEVRVPQFFLDPRDVGEMFPPANSNGAYEGVLPSLVLNHCALPWERLIADEQPKSVPWLALLTLGPHEPVPEPGAGPTGLRTGTVSQFLAAKSGVLGPAIDPATVDATVLASSMQSIVLPGATFQAIVPRLDELRYLAHVRRTDTAGQAACDGEEHGWYAIVWSNRFPDSRRVDGAGTRNLVCLASLEGFAPYLGPGAVLPTKPDGTPVDIQLAVLASWTFVSNPDADESFADLLRALVPQRSGDAADLLLRVPLPPNTPASPAADRLRQGYVPLGLHTSVGDRTFAWYRGPLTPVRARALPPQPPRPAPHSGLSQGADRCVAEDGSTHWTSSSQLTIYLPEQGVFDLSYAAAFETGRALALSDRAFALALLGARRAAYAKLNRIGERLSTGRFDAVPVADLVGPRTHRNLFASRTADLRQTFARLPDTAVTCKTPRPVRQRPNAVTELHALLDRRDVRELLVQQVDDELSPVTDWLADLTLLHNVPFDRLVPDERLLPIESIRFFHIDPSWIEALVDGALSVAVDSSRDAVLHTAWRQPLLGAVRSKAGRVRARRRGRDDLAVATDGGPPPARSGLLIRSAVVAGWPGLVVTADDGHTGVLRMETLSQNVMIVLFDGVPETVTLGEPWHGLRLGVEEGDLIRLRRPDGIPLGQTFSAGRDLSQFWRAPAGQPAERVIALGQLVHALGATPVGPEIGAALLATQLVQAPLRLTFAPPAAPRGESR</sequence>
<gene>
    <name evidence="2" type="ORF">TR51_17095</name>
</gene>
<evidence type="ECO:0000256" key="1">
    <source>
        <dbReference type="SAM" id="MobiDB-lite"/>
    </source>
</evidence>
<dbReference type="EMBL" id="JXZB01000002">
    <property type="protein sequence ID" value="KIQ65557.1"/>
    <property type="molecule type" value="Genomic_DNA"/>
</dbReference>
<protein>
    <submittedName>
        <fullName evidence="2">Uncharacterized protein</fullName>
    </submittedName>
</protein>
<organism evidence="2 3">
    <name type="scientific">Kitasatospora griseola</name>
    <name type="common">Streptomyces griseolosporeus</name>
    <dbReference type="NCBI Taxonomy" id="2064"/>
    <lineage>
        <taxon>Bacteria</taxon>
        <taxon>Bacillati</taxon>
        <taxon>Actinomycetota</taxon>
        <taxon>Actinomycetes</taxon>
        <taxon>Kitasatosporales</taxon>
        <taxon>Streptomycetaceae</taxon>
        <taxon>Kitasatospora</taxon>
    </lineage>
</organism>
<reference evidence="2 3" key="1">
    <citation type="submission" date="2015-02" db="EMBL/GenBank/DDBJ databases">
        <title>Draft genome sequence of Kitasatospora griseola MF730-N6, a bafilomycin, terpentecin and satosporin producer.</title>
        <authorList>
            <person name="Arens J.C."/>
            <person name="Haltli B."/>
            <person name="Kerr R.G."/>
        </authorList>
    </citation>
    <scope>NUCLEOTIDE SEQUENCE [LARGE SCALE GENOMIC DNA]</scope>
    <source>
        <strain evidence="2 3">MF730-N6</strain>
    </source>
</reference>
<dbReference type="Proteomes" id="UP000032066">
    <property type="component" value="Unassembled WGS sequence"/>
</dbReference>
<feature type="region of interest" description="Disordered" evidence="1">
    <location>
        <begin position="321"/>
        <end position="341"/>
    </location>
</feature>
<evidence type="ECO:0000313" key="3">
    <source>
        <dbReference type="Proteomes" id="UP000032066"/>
    </source>
</evidence>
<dbReference type="PATRIC" id="fig|2064.6.peg.3667"/>
<dbReference type="STRING" id="2064.TR51_17095"/>
<dbReference type="AlphaFoldDB" id="A0A0D0PZ15"/>
<accession>A0A0D0PZ15</accession>
<proteinExistence type="predicted"/>